<accession>A0A1D8GQ38</accession>
<keyword evidence="2 3" id="KW-0456">Lyase</keyword>
<sequence>MIKGRVWKYGSNINTDIISPPQYMELKTEDAAKYCMSTIDPSFSTKFKKGDILIAEDNFGSGSSRETAPLMLKHLGVDIIIAKSFARIFYRNATNLGILAIECPETDKIQDEDEISINYTEGEIINKTRNQVYKCDKIPLHIMDLISSGGLMSYLRDRVKDKRI</sequence>
<comment type="function">
    <text evidence="3">Catalyzes the isomerization between 2-isopropylmalate and 3-isopropylmalate, via the formation of 2-isopropylmaleate.</text>
</comment>
<dbReference type="GO" id="GO:0009098">
    <property type="term" value="P:L-leucine biosynthetic process"/>
    <property type="evidence" value="ECO:0007669"/>
    <property type="project" value="UniProtKB-UniRule"/>
</dbReference>
<evidence type="ECO:0000259" key="4">
    <source>
        <dbReference type="Pfam" id="PF00694"/>
    </source>
</evidence>
<dbReference type="GO" id="GO:0003861">
    <property type="term" value="F:3-isopropylmalate dehydratase activity"/>
    <property type="evidence" value="ECO:0007669"/>
    <property type="project" value="UniProtKB-UniRule"/>
</dbReference>
<dbReference type="AlphaFoldDB" id="A0A1D8GQ38"/>
<keyword evidence="6" id="KW-1185">Reference proteome</keyword>
<dbReference type="Proteomes" id="UP000095743">
    <property type="component" value="Chromosome"/>
</dbReference>
<dbReference type="OrthoDB" id="9777465at2"/>
<keyword evidence="3" id="KW-0100">Branched-chain amino acid biosynthesis</keyword>
<evidence type="ECO:0000256" key="2">
    <source>
        <dbReference type="ARBA" id="ARBA00023239"/>
    </source>
</evidence>
<protein>
    <recommendedName>
        <fullName evidence="3">3-isopropylmalate dehydratase small subunit</fullName>
        <ecNumber evidence="3">4.2.1.33</ecNumber>
    </recommendedName>
    <alternativeName>
        <fullName evidence="3">Alpha-IPM isomerase</fullName>
        <shortName evidence="3">IPMI</shortName>
    </alternativeName>
    <alternativeName>
        <fullName evidence="3">Isopropylmalate isomerase</fullName>
    </alternativeName>
</protein>
<dbReference type="Gene3D" id="3.20.19.10">
    <property type="entry name" value="Aconitase, domain 4"/>
    <property type="match status" value="1"/>
</dbReference>
<evidence type="ECO:0000256" key="1">
    <source>
        <dbReference type="ARBA" id="ARBA00009869"/>
    </source>
</evidence>
<dbReference type="CDD" id="cd01577">
    <property type="entry name" value="IPMI_Swivel"/>
    <property type="match status" value="1"/>
</dbReference>
<evidence type="ECO:0000313" key="5">
    <source>
        <dbReference type="EMBL" id="AOT73045.1"/>
    </source>
</evidence>
<dbReference type="HAMAP" id="MF_01032">
    <property type="entry name" value="LeuD_type2"/>
    <property type="match status" value="1"/>
</dbReference>
<dbReference type="InterPro" id="IPR000573">
    <property type="entry name" value="AconitaseA/IPMdHydase_ssu_swvl"/>
</dbReference>
<keyword evidence="3" id="KW-0028">Amino-acid biosynthesis</keyword>
<dbReference type="PANTHER" id="PTHR43345:SF2">
    <property type="entry name" value="3-ISOPROPYLMALATE DEHYDRATASE SMALL SUBUNIT 1"/>
    <property type="match status" value="1"/>
</dbReference>
<dbReference type="STRING" id="1424294.Gferi_08465"/>
<dbReference type="NCBIfam" id="TIGR02087">
    <property type="entry name" value="LEUD_arch"/>
    <property type="match status" value="1"/>
</dbReference>
<keyword evidence="3" id="KW-0432">Leucine biosynthesis</keyword>
<dbReference type="KEGG" id="gfe:Gferi_08465"/>
<dbReference type="InterPro" id="IPR011827">
    <property type="entry name" value="LeuD_type2/HacB/DmdB"/>
</dbReference>
<dbReference type="InterPro" id="IPR033940">
    <property type="entry name" value="IPMI_Swivel"/>
</dbReference>
<organism evidence="5 6">
    <name type="scientific">Geosporobacter ferrireducens</name>
    <dbReference type="NCBI Taxonomy" id="1424294"/>
    <lineage>
        <taxon>Bacteria</taxon>
        <taxon>Bacillati</taxon>
        <taxon>Bacillota</taxon>
        <taxon>Clostridia</taxon>
        <taxon>Peptostreptococcales</taxon>
        <taxon>Thermotaleaceae</taxon>
        <taxon>Geosporobacter</taxon>
    </lineage>
</organism>
<comment type="pathway">
    <text evidence="3">Amino-acid biosynthesis; L-leucine biosynthesis; L-leucine from 3-methyl-2-oxobutanoate: step 2/4.</text>
</comment>
<name>A0A1D8GQ38_9FIRM</name>
<evidence type="ECO:0000256" key="3">
    <source>
        <dbReference type="HAMAP-Rule" id="MF_01032"/>
    </source>
</evidence>
<dbReference type="Pfam" id="PF00694">
    <property type="entry name" value="Aconitase_C"/>
    <property type="match status" value="1"/>
</dbReference>
<dbReference type="EMBL" id="CP017269">
    <property type="protein sequence ID" value="AOT73045.1"/>
    <property type="molecule type" value="Genomic_DNA"/>
</dbReference>
<comment type="subunit">
    <text evidence="3">Heterodimer of LeuC and LeuD.</text>
</comment>
<dbReference type="InterPro" id="IPR050075">
    <property type="entry name" value="LeuD"/>
</dbReference>
<reference evidence="5 6" key="1">
    <citation type="submission" date="2016-09" db="EMBL/GenBank/DDBJ databases">
        <title>Genomic analysis reveals versatility of anaerobic energy metabolism of Geosporobacter ferrireducens IRF9 of phylum Firmicutes.</title>
        <authorList>
            <person name="Kim S.-J."/>
        </authorList>
    </citation>
    <scope>NUCLEOTIDE SEQUENCE [LARGE SCALE GENOMIC DNA]</scope>
    <source>
        <strain evidence="5 6">IRF9</strain>
    </source>
</reference>
<proteinExistence type="inferred from homology"/>
<dbReference type="EC" id="4.2.1.33" evidence="3"/>
<dbReference type="SUPFAM" id="SSF52016">
    <property type="entry name" value="LeuD/IlvD-like"/>
    <property type="match status" value="1"/>
</dbReference>
<comment type="catalytic activity">
    <reaction evidence="3">
        <text>(2R,3S)-3-isopropylmalate = (2S)-2-isopropylmalate</text>
        <dbReference type="Rhea" id="RHEA:32287"/>
        <dbReference type="ChEBI" id="CHEBI:1178"/>
        <dbReference type="ChEBI" id="CHEBI:35121"/>
        <dbReference type="EC" id="4.2.1.33"/>
    </reaction>
</comment>
<dbReference type="PANTHER" id="PTHR43345">
    <property type="entry name" value="3-ISOPROPYLMALATE DEHYDRATASE SMALL SUBUNIT 2-RELATED-RELATED"/>
    <property type="match status" value="1"/>
</dbReference>
<gene>
    <name evidence="3" type="primary">leuD</name>
    <name evidence="5" type="ORF">Gferi_08465</name>
</gene>
<comment type="similarity">
    <text evidence="1 3">Belongs to the LeuD family. LeuD type 2 subfamily.</text>
</comment>
<feature type="domain" description="Aconitase A/isopropylmalate dehydratase small subunit swivel" evidence="4">
    <location>
        <begin position="23"/>
        <end position="105"/>
    </location>
</feature>
<evidence type="ECO:0000313" key="6">
    <source>
        <dbReference type="Proteomes" id="UP000095743"/>
    </source>
</evidence>
<dbReference type="InterPro" id="IPR015928">
    <property type="entry name" value="Aconitase/3IPM_dehydase_swvl"/>
</dbReference>
<dbReference type="UniPathway" id="UPA00048">
    <property type="reaction ID" value="UER00071"/>
</dbReference>